<proteinExistence type="inferred from homology"/>
<gene>
    <name evidence="10" type="ORF">MTE01_09520</name>
</gene>
<evidence type="ECO:0000256" key="2">
    <source>
        <dbReference type="ARBA" id="ARBA00006162"/>
    </source>
</evidence>
<evidence type="ECO:0000256" key="8">
    <source>
        <dbReference type="SAM" id="Phobius"/>
    </source>
</evidence>
<comment type="caution">
    <text evidence="10">The sequence shown here is derived from an EMBL/GenBank/DDBJ whole genome shotgun (WGS) entry which is preliminary data.</text>
</comment>
<feature type="domain" description="EccD-like transmembrane" evidence="9">
    <location>
        <begin position="142"/>
        <end position="478"/>
    </location>
</feature>
<keyword evidence="3" id="KW-1003">Cell membrane</keyword>
<reference evidence="10 11" key="1">
    <citation type="submission" date="2019-06" db="EMBL/GenBank/DDBJ databases">
        <title>Whole genome shotgun sequence of Microbacterium testaceum NBRC 12675.</title>
        <authorList>
            <person name="Hosoyama A."/>
            <person name="Uohara A."/>
            <person name="Ohji S."/>
            <person name="Ichikawa N."/>
        </authorList>
    </citation>
    <scope>NUCLEOTIDE SEQUENCE [LARGE SCALE GENOMIC DNA]</scope>
    <source>
        <strain evidence="10 11">NBRC 12675</strain>
    </source>
</reference>
<keyword evidence="5 8" id="KW-1133">Transmembrane helix</keyword>
<sequence length="481" mass="48337">MTTLDQRTAPGTAEDHRRAEEPFVAASTGDMCRLSVVGPTSRVELAVPSHIPIAELLPTIVGHLDPSLATRGLDHGGWVLQRLGHAPLDEDLGTASAGLLDGDVLFLRPRAAALAPAQYDDVVDGVQSVLDARDDDWSSRSTRRSALAATVVASSAAVVIAGGAGTIAPIMAGALALVLLAAGVLVGRLWDDPMGAVLTGVGVTAAGVAGATVPAALFPGAEASAPAILTAGAALWGVAAGAAAYARGGVRPVLLASTGAAMLAVSALSLPLVLGLDLAAAAAILVVLALGLARGIPGLAAWIGGLAVDSVPLSTAEFQTGLDAVPADDVQRRATVAHQTATALWVAWAALLCAALIDLALVREWTCVALTVAASVAVALQARELHATLQRGAVLVAAALPAAVLGVAQAAVLDPVWQVLSVLLLIVVAGHACVLALVLPRTRLAPTWGRAGDVLHWCCAIAVPGLMLAVAGLFDWIADIV</sequence>
<comment type="subcellular location">
    <subcellularLocation>
        <location evidence="1">Cell membrane</location>
        <topology evidence="1">Multi-pass membrane protein</topology>
    </subcellularLocation>
</comment>
<evidence type="ECO:0000256" key="6">
    <source>
        <dbReference type="ARBA" id="ARBA00023136"/>
    </source>
</evidence>
<feature type="transmembrane region" description="Helical" evidence="8">
    <location>
        <begin position="170"/>
        <end position="190"/>
    </location>
</feature>
<name>A0A4Y3QJF4_MICTE</name>
<feature type="transmembrane region" description="Helical" evidence="8">
    <location>
        <begin position="223"/>
        <end position="246"/>
    </location>
</feature>
<dbReference type="Pfam" id="PF19053">
    <property type="entry name" value="EccD"/>
    <property type="match status" value="1"/>
</dbReference>
<feature type="transmembrane region" description="Helical" evidence="8">
    <location>
        <begin position="278"/>
        <end position="296"/>
    </location>
</feature>
<evidence type="ECO:0000259" key="9">
    <source>
        <dbReference type="Pfam" id="PF19053"/>
    </source>
</evidence>
<dbReference type="Proteomes" id="UP000319525">
    <property type="component" value="Unassembled WGS sequence"/>
</dbReference>
<feature type="transmembrane region" description="Helical" evidence="8">
    <location>
        <begin position="363"/>
        <end position="380"/>
    </location>
</feature>
<feature type="transmembrane region" description="Helical" evidence="8">
    <location>
        <begin position="253"/>
        <end position="272"/>
    </location>
</feature>
<evidence type="ECO:0000256" key="7">
    <source>
        <dbReference type="SAM" id="MobiDB-lite"/>
    </source>
</evidence>
<comment type="similarity">
    <text evidence="2">Belongs to the EccD/Snm4 family.</text>
</comment>
<dbReference type="Pfam" id="PF08817">
    <property type="entry name" value="YukD"/>
    <property type="match status" value="1"/>
</dbReference>
<organism evidence="10 11">
    <name type="scientific">Microbacterium testaceum</name>
    <name type="common">Aureobacterium testaceum</name>
    <name type="synonym">Brevibacterium testaceum</name>
    <dbReference type="NCBI Taxonomy" id="2033"/>
    <lineage>
        <taxon>Bacteria</taxon>
        <taxon>Bacillati</taxon>
        <taxon>Actinomycetota</taxon>
        <taxon>Actinomycetes</taxon>
        <taxon>Micrococcales</taxon>
        <taxon>Microbacteriaceae</taxon>
        <taxon>Microbacterium</taxon>
    </lineage>
</organism>
<dbReference type="InterPro" id="IPR024962">
    <property type="entry name" value="YukD-like"/>
</dbReference>
<evidence type="ECO:0000313" key="11">
    <source>
        <dbReference type="Proteomes" id="UP000319525"/>
    </source>
</evidence>
<dbReference type="AlphaFoldDB" id="A0A4Y3QJF4"/>
<feature type="transmembrane region" description="Helical" evidence="8">
    <location>
        <begin position="392"/>
        <end position="413"/>
    </location>
</feature>
<evidence type="ECO:0000256" key="3">
    <source>
        <dbReference type="ARBA" id="ARBA00022475"/>
    </source>
</evidence>
<dbReference type="NCBIfam" id="TIGR03920">
    <property type="entry name" value="T7SS_EccD"/>
    <property type="match status" value="1"/>
</dbReference>
<keyword evidence="4 8" id="KW-0812">Transmembrane</keyword>
<dbReference type="InterPro" id="IPR006707">
    <property type="entry name" value="T7SS_EccD"/>
</dbReference>
<dbReference type="GeneID" id="57143646"/>
<accession>A0A4Y3QJF4</accession>
<dbReference type="RefSeq" id="WP_170210610.1">
    <property type="nucleotide sequence ID" value="NZ_BJML01000002.1"/>
</dbReference>
<feature type="transmembrane region" description="Helical" evidence="8">
    <location>
        <begin position="146"/>
        <end position="164"/>
    </location>
</feature>
<dbReference type="InterPro" id="IPR044049">
    <property type="entry name" value="EccD_transm"/>
</dbReference>
<feature type="region of interest" description="Disordered" evidence="7">
    <location>
        <begin position="1"/>
        <end position="21"/>
    </location>
</feature>
<dbReference type="GO" id="GO:0005886">
    <property type="term" value="C:plasma membrane"/>
    <property type="evidence" value="ECO:0007669"/>
    <property type="project" value="UniProtKB-SubCell"/>
</dbReference>
<evidence type="ECO:0000313" key="10">
    <source>
        <dbReference type="EMBL" id="GEB45007.1"/>
    </source>
</evidence>
<feature type="transmembrane region" description="Helical" evidence="8">
    <location>
        <begin position="340"/>
        <end position="357"/>
    </location>
</feature>
<feature type="transmembrane region" description="Helical" evidence="8">
    <location>
        <begin position="419"/>
        <end position="442"/>
    </location>
</feature>
<evidence type="ECO:0000256" key="4">
    <source>
        <dbReference type="ARBA" id="ARBA00022692"/>
    </source>
</evidence>
<evidence type="ECO:0000256" key="5">
    <source>
        <dbReference type="ARBA" id="ARBA00022989"/>
    </source>
</evidence>
<evidence type="ECO:0000256" key="1">
    <source>
        <dbReference type="ARBA" id="ARBA00004651"/>
    </source>
</evidence>
<protein>
    <submittedName>
        <fullName evidence="10">Type VII secretion integral membrane protein EccD</fullName>
    </submittedName>
</protein>
<dbReference type="Gene3D" id="3.10.20.90">
    <property type="entry name" value="Phosphatidylinositol 3-kinase Catalytic Subunit, Chain A, domain 1"/>
    <property type="match status" value="1"/>
</dbReference>
<feature type="transmembrane region" description="Helical" evidence="8">
    <location>
        <begin position="454"/>
        <end position="478"/>
    </location>
</feature>
<dbReference type="EMBL" id="BJML01000002">
    <property type="protein sequence ID" value="GEB45007.1"/>
    <property type="molecule type" value="Genomic_DNA"/>
</dbReference>
<feature type="transmembrane region" description="Helical" evidence="8">
    <location>
        <begin position="197"/>
        <end position="217"/>
    </location>
</feature>
<keyword evidence="6 8" id="KW-0472">Membrane</keyword>